<evidence type="ECO:0000256" key="2">
    <source>
        <dbReference type="ARBA" id="ARBA00023015"/>
    </source>
</evidence>
<dbReference type="InterPro" id="IPR007627">
    <property type="entry name" value="RNA_pol_sigma70_r2"/>
</dbReference>
<dbReference type="PANTHER" id="PTHR43133">
    <property type="entry name" value="RNA POLYMERASE ECF-TYPE SIGMA FACTO"/>
    <property type="match status" value="1"/>
</dbReference>
<evidence type="ECO:0000313" key="10">
    <source>
        <dbReference type="Proteomes" id="UP001549749"/>
    </source>
</evidence>
<keyword evidence="4 6" id="KW-0238">DNA-binding</keyword>
<dbReference type="Gene3D" id="1.10.10.10">
    <property type="entry name" value="Winged helix-like DNA-binding domain superfamily/Winged helix DNA-binding domain"/>
    <property type="match status" value="1"/>
</dbReference>
<dbReference type="CDD" id="cd06171">
    <property type="entry name" value="Sigma70_r4"/>
    <property type="match status" value="1"/>
</dbReference>
<comment type="caution">
    <text evidence="9">The sequence shown here is derived from an EMBL/GenBank/DDBJ whole genome shotgun (WGS) entry which is preliminary data.</text>
</comment>
<dbReference type="EMBL" id="JBEXAC010000002">
    <property type="protein sequence ID" value="MET7000362.1"/>
    <property type="molecule type" value="Genomic_DNA"/>
</dbReference>
<evidence type="ECO:0000256" key="3">
    <source>
        <dbReference type="ARBA" id="ARBA00023082"/>
    </source>
</evidence>
<evidence type="ECO:0000256" key="1">
    <source>
        <dbReference type="ARBA" id="ARBA00010641"/>
    </source>
</evidence>
<dbReference type="SUPFAM" id="SSF88946">
    <property type="entry name" value="Sigma2 domain of RNA polymerase sigma factors"/>
    <property type="match status" value="1"/>
</dbReference>
<evidence type="ECO:0000256" key="5">
    <source>
        <dbReference type="ARBA" id="ARBA00023163"/>
    </source>
</evidence>
<dbReference type="InterPro" id="IPR013325">
    <property type="entry name" value="RNA_pol_sigma_r2"/>
</dbReference>
<dbReference type="PANTHER" id="PTHR43133:SF46">
    <property type="entry name" value="RNA POLYMERASE SIGMA-70 FACTOR ECF SUBFAMILY"/>
    <property type="match status" value="1"/>
</dbReference>
<dbReference type="NCBIfam" id="TIGR02985">
    <property type="entry name" value="Sig70_bacteroi1"/>
    <property type="match status" value="1"/>
</dbReference>
<sequence length="206" mass="24455">MIAKSFIIQDFSSYSDIELLQLLERGEMRALGEIYDRYRQEVYRYALTLVKIPEIAEDLVQDVFVKIWEIRQRLEIKQSFRSYLFRICHNRAIDINKEIASKHHLVDQLVYHYQIATDTELSFTQEELQRYDELVEEALSTLTPQRRKVFDMCKKEKKSYEEVARELEISPNTVKAHVSQTLALLRKYVSQHAGISVILILLHKNF</sequence>
<gene>
    <name evidence="9" type="ORF">ABR189_23425</name>
</gene>
<name>A0ABV2TBF5_9BACT</name>
<evidence type="ECO:0000256" key="6">
    <source>
        <dbReference type="RuleBase" id="RU000716"/>
    </source>
</evidence>
<dbReference type="InterPro" id="IPR000838">
    <property type="entry name" value="RNA_pol_sigma70_ECF_CS"/>
</dbReference>
<dbReference type="RefSeq" id="WP_354662922.1">
    <property type="nucleotide sequence ID" value="NZ_JBEXAC010000002.1"/>
</dbReference>
<dbReference type="InterPro" id="IPR013249">
    <property type="entry name" value="RNA_pol_sigma70_r4_t2"/>
</dbReference>
<dbReference type="InterPro" id="IPR039425">
    <property type="entry name" value="RNA_pol_sigma-70-like"/>
</dbReference>
<protein>
    <recommendedName>
        <fullName evidence="6">RNA polymerase sigma factor</fullName>
    </recommendedName>
</protein>
<reference evidence="9 10" key="1">
    <citation type="submission" date="2024-06" db="EMBL/GenBank/DDBJ databases">
        <title>Chitinophaga defluvii sp. nov., isolated from municipal sewage.</title>
        <authorList>
            <person name="Zhang L."/>
        </authorList>
    </citation>
    <scope>NUCLEOTIDE SEQUENCE [LARGE SCALE GENOMIC DNA]</scope>
    <source>
        <strain evidence="9 10">H8</strain>
    </source>
</reference>
<keyword evidence="5 6" id="KW-0804">Transcription</keyword>
<keyword evidence="10" id="KW-1185">Reference proteome</keyword>
<dbReference type="Gene3D" id="1.10.1740.10">
    <property type="match status" value="1"/>
</dbReference>
<keyword evidence="2 6" id="KW-0805">Transcription regulation</keyword>
<dbReference type="InterPro" id="IPR013324">
    <property type="entry name" value="RNA_pol_sigma_r3/r4-like"/>
</dbReference>
<dbReference type="InterPro" id="IPR014327">
    <property type="entry name" value="RNA_pol_sigma70_bacteroid"/>
</dbReference>
<feature type="domain" description="RNA polymerase sigma factor 70 region 4 type 2" evidence="8">
    <location>
        <begin position="133"/>
        <end position="184"/>
    </location>
</feature>
<organism evidence="9 10">
    <name type="scientific">Chitinophaga defluvii</name>
    <dbReference type="NCBI Taxonomy" id="3163343"/>
    <lineage>
        <taxon>Bacteria</taxon>
        <taxon>Pseudomonadati</taxon>
        <taxon>Bacteroidota</taxon>
        <taxon>Chitinophagia</taxon>
        <taxon>Chitinophagales</taxon>
        <taxon>Chitinophagaceae</taxon>
        <taxon>Chitinophaga</taxon>
    </lineage>
</organism>
<dbReference type="Proteomes" id="UP001549749">
    <property type="component" value="Unassembled WGS sequence"/>
</dbReference>
<dbReference type="Pfam" id="PF08281">
    <property type="entry name" value="Sigma70_r4_2"/>
    <property type="match status" value="1"/>
</dbReference>
<evidence type="ECO:0000256" key="4">
    <source>
        <dbReference type="ARBA" id="ARBA00023125"/>
    </source>
</evidence>
<keyword evidence="3 6" id="KW-0731">Sigma factor</keyword>
<dbReference type="InterPro" id="IPR036388">
    <property type="entry name" value="WH-like_DNA-bd_sf"/>
</dbReference>
<dbReference type="InterPro" id="IPR014284">
    <property type="entry name" value="RNA_pol_sigma-70_dom"/>
</dbReference>
<feature type="domain" description="RNA polymerase sigma-70 region 2" evidence="7">
    <location>
        <begin position="34"/>
        <end position="94"/>
    </location>
</feature>
<dbReference type="Pfam" id="PF04542">
    <property type="entry name" value="Sigma70_r2"/>
    <property type="match status" value="1"/>
</dbReference>
<dbReference type="NCBIfam" id="TIGR02937">
    <property type="entry name" value="sigma70-ECF"/>
    <property type="match status" value="1"/>
</dbReference>
<accession>A0ABV2TBF5</accession>
<evidence type="ECO:0000259" key="8">
    <source>
        <dbReference type="Pfam" id="PF08281"/>
    </source>
</evidence>
<dbReference type="PROSITE" id="PS01063">
    <property type="entry name" value="SIGMA70_ECF"/>
    <property type="match status" value="1"/>
</dbReference>
<evidence type="ECO:0000259" key="7">
    <source>
        <dbReference type="Pfam" id="PF04542"/>
    </source>
</evidence>
<proteinExistence type="inferred from homology"/>
<comment type="similarity">
    <text evidence="1 6">Belongs to the sigma-70 factor family. ECF subfamily.</text>
</comment>
<evidence type="ECO:0000313" key="9">
    <source>
        <dbReference type="EMBL" id="MET7000362.1"/>
    </source>
</evidence>
<dbReference type="SUPFAM" id="SSF88659">
    <property type="entry name" value="Sigma3 and sigma4 domains of RNA polymerase sigma factors"/>
    <property type="match status" value="1"/>
</dbReference>